<proteinExistence type="predicted"/>
<dbReference type="AlphaFoldDB" id="A0AAX1JII9"/>
<dbReference type="Proteomes" id="UP000465306">
    <property type="component" value="Unassembled WGS sequence"/>
</dbReference>
<dbReference type="GO" id="GO:0016787">
    <property type="term" value="F:hydrolase activity"/>
    <property type="evidence" value="ECO:0007669"/>
    <property type="project" value="UniProtKB-KW"/>
</dbReference>
<reference evidence="3" key="3">
    <citation type="submission" date="2020-11" db="EMBL/GenBank/DDBJ databases">
        <title>Intraspecies plasmid and genomic variation of Mycobacterium kubicae revealed by the complete genome sequences of two clinical isolates.</title>
        <authorList>
            <person name="Hendrix J.R."/>
            <person name="Epperson L.E."/>
            <person name="Honda J.R."/>
            <person name="Strong M."/>
        </authorList>
    </citation>
    <scope>NUCLEOTIDE SEQUENCE</scope>
    <source>
        <strain evidence="3">JCM 13573</strain>
    </source>
</reference>
<evidence type="ECO:0000313" key="2">
    <source>
        <dbReference type="EMBL" id="GFG64891.1"/>
    </source>
</evidence>
<dbReference type="SUPFAM" id="SSF53474">
    <property type="entry name" value="alpha/beta-Hydrolases"/>
    <property type="match status" value="1"/>
</dbReference>
<gene>
    <name evidence="3" type="ORF">I2456_12520</name>
    <name evidence="2" type="ORF">MKUB_23810</name>
</gene>
<dbReference type="Gene3D" id="3.40.50.1820">
    <property type="entry name" value="alpha/beta hydrolase"/>
    <property type="match status" value="1"/>
</dbReference>
<dbReference type="KEGG" id="mku:I2456_12520"/>
<reference evidence="2" key="2">
    <citation type="submission" date="2020-02" db="EMBL/GenBank/DDBJ databases">
        <authorList>
            <person name="Matsumoto Y."/>
            <person name="Kinjo T."/>
            <person name="Motooka D."/>
            <person name="Nabeya D."/>
            <person name="Jung N."/>
            <person name="Uechi K."/>
            <person name="Horii T."/>
            <person name="Iida T."/>
            <person name="Fujita J."/>
            <person name="Nakamura S."/>
        </authorList>
    </citation>
    <scope>NUCLEOTIDE SEQUENCE</scope>
    <source>
        <strain evidence="2">JCM 13573</strain>
    </source>
</reference>
<sequence length="159" mass="16478">MQHLAYEVAGTGPGLVLIHGTSSTPHGTWGSCVEALAKSHTVVLPYLPGSGDSPLPAAPIEAATVAAQIVAVTSRVGLRRFAIAGASLGGPLAMKVAAMYPERVTHLVSVCGYAKARPSLRLREQVFEAVLNLDSVTIGRLLLVLGLTDPTFVSRNGTP</sequence>
<feature type="domain" description="AB hydrolase-1" evidence="1">
    <location>
        <begin position="15"/>
        <end position="112"/>
    </location>
</feature>
<dbReference type="PANTHER" id="PTHR43798">
    <property type="entry name" value="MONOACYLGLYCEROL LIPASE"/>
    <property type="match status" value="1"/>
</dbReference>
<dbReference type="InterPro" id="IPR029058">
    <property type="entry name" value="AB_hydrolase_fold"/>
</dbReference>
<name>A0AAX1JII9_9MYCO</name>
<evidence type="ECO:0000313" key="4">
    <source>
        <dbReference type="Proteomes" id="UP000465306"/>
    </source>
</evidence>
<dbReference type="EMBL" id="CP065047">
    <property type="protein sequence ID" value="QPI40178.1"/>
    <property type="molecule type" value="Genomic_DNA"/>
</dbReference>
<evidence type="ECO:0000313" key="3">
    <source>
        <dbReference type="EMBL" id="QPI40178.1"/>
    </source>
</evidence>
<evidence type="ECO:0000313" key="5">
    <source>
        <dbReference type="Proteomes" id="UP000663583"/>
    </source>
</evidence>
<evidence type="ECO:0000259" key="1">
    <source>
        <dbReference type="Pfam" id="PF00561"/>
    </source>
</evidence>
<dbReference type="Proteomes" id="UP000663583">
    <property type="component" value="Chromosome"/>
</dbReference>
<dbReference type="PRINTS" id="PR00111">
    <property type="entry name" value="ABHYDROLASE"/>
</dbReference>
<reference evidence="2 4" key="1">
    <citation type="journal article" date="2019" name="Emerg. Microbes Infect.">
        <title>Comprehensive subspecies identification of 175 nontuberculous mycobacteria species based on 7547 genomic profiles.</title>
        <authorList>
            <person name="Matsumoto Y."/>
            <person name="Kinjo T."/>
            <person name="Motooka D."/>
            <person name="Nabeya D."/>
            <person name="Jung N."/>
            <person name="Uechi K."/>
            <person name="Horii T."/>
            <person name="Iida T."/>
            <person name="Fujita J."/>
            <person name="Nakamura S."/>
        </authorList>
    </citation>
    <scope>NUCLEOTIDE SEQUENCE [LARGE SCALE GENOMIC DNA]</scope>
    <source>
        <strain evidence="2 4">JCM 13573</strain>
    </source>
</reference>
<dbReference type="Pfam" id="PF00561">
    <property type="entry name" value="Abhydrolase_1"/>
    <property type="match status" value="1"/>
</dbReference>
<dbReference type="InterPro" id="IPR050266">
    <property type="entry name" value="AB_hydrolase_sf"/>
</dbReference>
<accession>A0AAX1JII9</accession>
<protein>
    <submittedName>
        <fullName evidence="3">Alpha/beta fold hydrolase</fullName>
    </submittedName>
</protein>
<keyword evidence="4" id="KW-1185">Reference proteome</keyword>
<dbReference type="EMBL" id="BLKU01000003">
    <property type="protein sequence ID" value="GFG64891.1"/>
    <property type="molecule type" value="Genomic_DNA"/>
</dbReference>
<dbReference type="InterPro" id="IPR000073">
    <property type="entry name" value="AB_hydrolase_1"/>
</dbReference>
<keyword evidence="3" id="KW-0378">Hydrolase</keyword>
<organism evidence="3 5">
    <name type="scientific">Mycobacterium kubicae</name>
    <dbReference type="NCBI Taxonomy" id="120959"/>
    <lineage>
        <taxon>Bacteria</taxon>
        <taxon>Bacillati</taxon>
        <taxon>Actinomycetota</taxon>
        <taxon>Actinomycetes</taxon>
        <taxon>Mycobacteriales</taxon>
        <taxon>Mycobacteriaceae</taxon>
        <taxon>Mycobacterium</taxon>
        <taxon>Mycobacterium simiae complex</taxon>
    </lineage>
</organism>